<dbReference type="PANTHER" id="PTHR33154">
    <property type="entry name" value="TRANSCRIPTIONAL REGULATOR, ARSR FAMILY"/>
    <property type="match status" value="1"/>
</dbReference>
<gene>
    <name evidence="5" type="ORF">SAMN05421856_102415</name>
</gene>
<dbReference type="Gene3D" id="1.10.10.10">
    <property type="entry name" value="Winged helix-like DNA-binding domain superfamily/Winged helix DNA-binding domain"/>
    <property type="match status" value="1"/>
</dbReference>
<evidence type="ECO:0000256" key="3">
    <source>
        <dbReference type="ARBA" id="ARBA00023163"/>
    </source>
</evidence>
<accession>A0A1H7XG30</accession>
<dbReference type="GO" id="GO:0003677">
    <property type="term" value="F:DNA binding"/>
    <property type="evidence" value="ECO:0007669"/>
    <property type="project" value="UniProtKB-KW"/>
</dbReference>
<keyword evidence="3" id="KW-0804">Transcription</keyword>
<dbReference type="STRING" id="295069.SAMN05421856_102415"/>
<dbReference type="PRINTS" id="PR00778">
    <property type="entry name" value="HTHARSR"/>
</dbReference>
<dbReference type="RefSeq" id="WP_089999064.1">
    <property type="nucleotide sequence ID" value="NZ_FOBV01000002.1"/>
</dbReference>
<dbReference type="GO" id="GO:0003700">
    <property type="term" value="F:DNA-binding transcription factor activity"/>
    <property type="evidence" value="ECO:0007669"/>
    <property type="project" value="InterPro"/>
</dbReference>
<dbReference type="AlphaFoldDB" id="A0A1H7XG30"/>
<reference evidence="6" key="1">
    <citation type="submission" date="2016-10" db="EMBL/GenBank/DDBJ databases">
        <authorList>
            <person name="Varghese N."/>
            <person name="Submissions S."/>
        </authorList>
    </citation>
    <scope>NUCLEOTIDE SEQUENCE [LARGE SCALE GENOMIC DNA]</scope>
    <source>
        <strain evidence="6">DSM 17453</strain>
    </source>
</reference>
<evidence type="ECO:0000256" key="1">
    <source>
        <dbReference type="ARBA" id="ARBA00023015"/>
    </source>
</evidence>
<protein>
    <submittedName>
        <fullName evidence="5">DNA-binding transcriptional regulator, ArsR family</fullName>
    </submittedName>
</protein>
<dbReference type="Pfam" id="PF12840">
    <property type="entry name" value="HTH_20"/>
    <property type="match status" value="1"/>
</dbReference>
<keyword evidence="6" id="KW-1185">Reference proteome</keyword>
<dbReference type="InterPro" id="IPR036388">
    <property type="entry name" value="WH-like_DNA-bd_sf"/>
</dbReference>
<name>A0A1H7XG30_9FLAO</name>
<evidence type="ECO:0000313" key="6">
    <source>
        <dbReference type="Proteomes" id="UP000199450"/>
    </source>
</evidence>
<keyword evidence="1" id="KW-0805">Transcription regulation</keyword>
<feature type="domain" description="HTH arsR-type" evidence="4">
    <location>
        <begin position="1"/>
        <end position="90"/>
    </location>
</feature>
<dbReference type="InterPro" id="IPR011991">
    <property type="entry name" value="ArsR-like_HTH"/>
</dbReference>
<dbReference type="PROSITE" id="PS50987">
    <property type="entry name" value="HTH_ARSR_2"/>
    <property type="match status" value="1"/>
</dbReference>
<dbReference type="OrthoDB" id="9799175at2"/>
<evidence type="ECO:0000313" key="5">
    <source>
        <dbReference type="EMBL" id="SEM32623.1"/>
    </source>
</evidence>
<dbReference type="NCBIfam" id="NF033788">
    <property type="entry name" value="HTH_metalloreg"/>
    <property type="match status" value="1"/>
</dbReference>
<dbReference type="SMART" id="SM00418">
    <property type="entry name" value="HTH_ARSR"/>
    <property type="match status" value="1"/>
</dbReference>
<dbReference type="InterPro" id="IPR036390">
    <property type="entry name" value="WH_DNA-bd_sf"/>
</dbReference>
<dbReference type="EMBL" id="FOBV01000002">
    <property type="protein sequence ID" value="SEM32623.1"/>
    <property type="molecule type" value="Genomic_DNA"/>
</dbReference>
<dbReference type="PANTHER" id="PTHR33154:SF33">
    <property type="entry name" value="TRANSCRIPTIONAL REPRESSOR SDPR"/>
    <property type="match status" value="1"/>
</dbReference>
<organism evidence="5 6">
    <name type="scientific">Chryseobacterium taichungense</name>
    <dbReference type="NCBI Taxonomy" id="295069"/>
    <lineage>
        <taxon>Bacteria</taxon>
        <taxon>Pseudomonadati</taxon>
        <taxon>Bacteroidota</taxon>
        <taxon>Flavobacteriia</taxon>
        <taxon>Flavobacteriales</taxon>
        <taxon>Weeksellaceae</taxon>
        <taxon>Chryseobacterium group</taxon>
        <taxon>Chryseobacterium</taxon>
    </lineage>
</organism>
<dbReference type="Proteomes" id="UP000199450">
    <property type="component" value="Unassembled WGS sequence"/>
</dbReference>
<keyword evidence="2 5" id="KW-0238">DNA-binding</keyword>
<dbReference type="InterPro" id="IPR001845">
    <property type="entry name" value="HTH_ArsR_DNA-bd_dom"/>
</dbReference>
<dbReference type="InterPro" id="IPR051081">
    <property type="entry name" value="HTH_MetalResp_TranReg"/>
</dbReference>
<evidence type="ECO:0000256" key="2">
    <source>
        <dbReference type="ARBA" id="ARBA00023125"/>
    </source>
</evidence>
<sequence>MNLRRDVFQAIADPTRRAILLMLASQSMTAGAIAAQFNTARPTVSKHLQILTECELLEKKQSGREINYQINAAGMKEVAAFIEPFRQMWDDRFNKLETVMKNFKINSNGEKNGSKS</sequence>
<dbReference type="SUPFAM" id="SSF46785">
    <property type="entry name" value="Winged helix' DNA-binding domain"/>
    <property type="match status" value="1"/>
</dbReference>
<dbReference type="CDD" id="cd00090">
    <property type="entry name" value="HTH_ARSR"/>
    <property type="match status" value="1"/>
</dbReference>
<evidence type="ECO:0000259" key="4">
    <source>
        <dbReference type="PROSITE" id="PS50987"/>
    </source>
</evidence>
<proteinExistence type="predicted"/>